<dbReference type="Proteomes" id="UP000250266">
    <property type="component" value="Unassembled WGS sequence"/>
</dbReference>
<evidence type="ECO:0000313" key="2">
    <source>
        <dbReference type="Proteomes" id="UP000250266"/>
    </source>
</evidence>
<dbReference type="OrthoDB" id="2951834at2759"/>
<protein>
    <submittedName>
        <fullName evidence="1">Uncharacterized protein</fullName>
    </submittedName>
</protein>
<keyword evidence="2" id="KW-1185">Reference proteome</keyword>
<sequence length="121" mass="13625">MSAFGESDPRSNSMYPLSSQSVFRFLELPGEIRNQIYNYTLVLPETIRPMRLKKLHSPWQSQTSASICCEHATKSTSRESGFNTRTTPSWLCAFGVRRCLLWHPPSASQIASVNISPVTCN</sequence>
<evidence type="ECO:0000313" key="1">
    <source>
        <dbReference type="EMBL" id="OCK77708.1"/>
    </source>
</evidence>
<name>A0A8E2E5J8_9PEZI</name>
<organism evidence="1 2">
    <name type="scientific">Lepidopterella palustris CBS 459.81</name>
    <dbReference type="NCBI Taxonomy" id="1314670"/>
    <lineage>
        <taxon>Eukaryota</taxon>
        <taxon>Fungi</taxon>
        <taxon>Dikarya</taxon>
        <taxon>Ascomycota</taxon>
        <taxon>Pezizomycotina</taxon>
        <taxon>Dothideomycetes</taxon>
        <taxon>Pleosporomycetidae</taxon>
        <taxon>Mytilinidiales</taxon>
        <taxon>Argynnaceae</taxon>
        <taxon>Lepidopterella</taxon>
    </lineage>
</organism>
<dbReference type="EMBL" id="KV745105">
    <property type="protein sequence ID" value="OCK77708.1"/>
    <property type="molecule type" value="Genomic_DNA"/>
</dbReference>
<dbReference type="AlphaFoldDB" id="A0A8E2E5J8"/>
<gene>
    <name evidence="1" type="ORF">K432DRAFT_113004</name>
</gene>
<accession>A0A8E2E5J8</accession>
<reference evidence="1 2" key="1">
    <citation type="journal article" date="2016" name="Nat. Commun.">
        <title>Ectomycorrhizal ecology is imprinted in the genome of the dominant symbiotic fungus Cenococcum geophilum.</title>
        <authorList>
            <consortium name="DOE Joint Genome Institute"/>
            <person name="Peter M."/>
            <person name="Kohler A."/>
            <person name="Ohm R.A."/>
            <person name="Kuo A."/>
            <person name="Krutzmann J."/>
            <person name="Morin E."/>
            <person name="Arend M."/>
            <person name="Barry K.W."/>
            <person name="Binder M."/>
            <person name="Choi C."/>
            <person name="Clum A."/>
            <person name="Copeland A."/>
            <person name="Grisel N."/>
            <person name="Haridas S."/>
            <person name="Kipfer T."/>
            <person name="LaButti K."/>
            <person name="Lindquist E."/>
            <person name="Lipzen A."/>
            <person name="Maire R."/>
            <person name="Meier B."/>
            <person name="Mihaltcheva S."/>
            <person name="Molinier V."/>
            <person name="Murat C."/>
            <person name="Poggeler S."/>
            <person name="Quandt C.A."/>
            <person name="Sperisen C."/>
            <person name="Tritt A."/>
            <person name="Tisserant E."/>
            <person name="Crous P.W."/>
            <person name="Henrissat B."/>
            <person name="Nehls U."/>
            <person name="Egli S."/>
            <person name="Spatafora J.W."/>
            <person name="Grigoriev I.V."/>
            <person name="Martin F.M."/>
        </authorList>
    </citation>
    <scope>NUCLEOTIDE SEQUENCE [LARGE SCALE GENOMIC DNA]</scope>
    <source>
        <strain evidence="1 2">CBS 459.81</strain>
    </source>
</reference>
<proteinExistence type="predicted"/>